<dbReference type="PIRSF" id="PIRSF028754">
    <property type="entry name" value="UCP028754"/>
    <property type="match status" value="1"/>
</dbReference>
<feature type="compositionally biased region" description="Gly residues" evidence="1">
    <location>
        <begin position="307"/>
        <end position="319"/>
    </location>
</feature>
<organism evidence="2 3">
    <name type="scientific">Kineococcus gynurae</name>
    <dbReference type="NCBI Taxonomy" id="452979"/>
    <lineage>
        <taxon>Bacteria</taxon>
        <taxon>Bacillati</taxon>
        <taxon>Actinomycetota</taxon>
        <taxon>Actinomycetes</taxon>
        <taxon>Kineosporiales</taxon>
        <taxon>Kineosporiaceae</taxon>
        <taxon>Kineococcus</taxon>
    </lineage>
</organism>
<reference evidence="2 3" key="1">
    <citation type="submission" date="2024-09" db="EMBL/GenBank/DDBJ databases">
        <authorList>
            <person name="Sun Q."/>
            <person name="Mori K."/>
        </authorList>
    </citation>
    <scope>NUCLEOTIDE SEQUENCE [LARGE SCALE GENOMIC DNA]</scope>
    <source>
        <strain evidence="2 3">TISTR 1856</strain>
    </source>
</reference>
<feature type="region of interest" description="Disordered" evidence="1">
    <location>
        <begin position="295"/>
        <end position="338"/>
    </location>
</feature>
<proteinExistence type="predicted"/>
<name>A0ABV5LV86_9ACTN</name>
<sequence length="338" mass="35350">MLDPASLYSLVGPYAGADAPRLVEPPLVVALSGFVDAGSAVKLAVEQLRSSSTHHVVATFDVDQLHDYRARRPVMTFEGDRWAAYDAPRLQLLRVYDEEGASFLLLTGPEPDVQWERFCAAVWQLADRLGVSTTILLAAAPTAVPHTRPGGVTASASRPELLEGYRTWDVEAQVPGHAAALLHLRGAEEGRDVISVLAHVPHYLAGNDYPDSAAVLLRAVSAATGVDVPVDALLDVAATTRVEVDAQVAQSPEAQAVVRALEEQYDAIGEEGRGTSVAASFLPSADELGAEFERFLAAEEATDPAGGETGGETGGAAGGEEGRSSGEGPQAGEGPPAR</sequence>
<accession>A0ABV5LV86</accession>
<dbReference type="GO" id="GO:0000502">
    <property type="term" value="C:proteasome complex"/>
    <property type="evidence" value="ECO:0007669"/>
    <property type="project" value="UniProtKB-KW"/>
</dbReference>
<comment type="caution">
    <text evidence="2">The sequence shown here is derived from an EMBL/GenBank/DDBJ whole genome shotgun (WGS) entry which is preliminary data.</text>
</comment>
<dbReference type="EMBL" id="JBHMDM010000007">
    <property type="protein sequence ID" value="MFB9378002.1"/>
    <property type="molecule type" value="Genomic_DNA"/>
</dbReference>
<dbReference type="InterPro" id="IPR008492">
    <property type="entry name" value="Rv2714-like"/>
</dbReference>
<dbReference type="InterPro" id="IPR038389">
    <property type="entry name" value="PSMG2_sf"/>
</dbReference>
<dbReference type="RefSeq" id="WP_380137556.1">
    <property type="nucleotide sequence ID" value="NZ_JBHLUI010000008.1"/>
</dbReference>
<evidence type="ECO:0000313" key="3">
    <source>
        <dbReference type="Proteomes" id="UP001589748"/>
    </source>
</evidence>
<evidence type="ECO:0000256" key="1">
    <source>
        <dbReference type="SAM" id="MobiDB-lite"/>
    </source>
</evidence>
<keyword evidence="3" id="KW-1185">Reference proteome</keyword>
<feature type="compositionally biased region" description="Low complexity" evidence="1">
    <location>
        <begin position="326"/>
        <end position="338"/>
    </location>
</feature>
<protein>
    <submittedName>
        <fullName evidence="2">Proteasome assembly chaperone family protein</fullName>
    </submittedName>
</protein>
<dbReference type="Proteomes" id="UP001589748">
    <property type="component" value="Unassembled WGS sequence"/>
</dbReference>
<dbReference type="Gene3D" id="1.10.287.100">
    <property type="match status" value="1"/>
</dbReference>
<keyword evidence="2" id="KW-0647">Proteasome</keyword>
<dbReference type="Gene3D" id="3.40.50.10900">
    <property type="entry name" value="PAC-like subunit"/>
    <property type="match status" value="1"/>
</dbReference>
<dbReference type="Pfam" id="PF09754">
    <property type="entry name" value="PAC2"/>
    <property type="match status" value="1"/>
</dbReference>
<dbReference type="SUPFAM" id="SSF159659">
    <property type="entry name" value="Cgl1923-like"/>
    <property type="match status" value="1"/>
</dbReference>
<evidence type="ECO:0000313" key="2">
    <source>
        <dbReference type="EMBL" id="MFB9378002.1"/>
    </source>
</evidence>
<dbReference type="InterPro" id="IPR019151">
    <property type="entry name" value="Proteasome_assmbl_chaperone_2"/>
</dbReference>
<gene>
    <name evidence="2" type="ORF">ACFFVI_13600</name>
</gene>